<protein>
    <submittedName>
        <fullName evidence="3">Uncharacterized protein</fullName>
    </submittedName>
</protein>
<feature type="compositionally biased region" description="Polar residues" evidence="1">
    <location>
        <begin position="207"/>
        <end position="219"/>
    </location>
</feature>
<feature type="signal peptide" evidence="2">
    <location>
        <begin position="1"/>
        <end position="20"/>
    </location>
</feature>
<dbReference type="OrthoDB" id="3648853at2759"/>
<dbReference type="Proteomes" id="UP000230605">
    <property type="component" value="Chromosome 3"/>
</dbReference>
<feature type="chain" id="PRO_5013667014" evidence="2">
    <location>
        <begin position="21"/>
        <end position="470"/>
    </location>
</feature>
<name>A0A2G5I521_CERBT</name>
<reference evidence="4 6" key="2">
    <citation type="submission" date="2023-09" db="EMBL/GenBank/DDBJ databases">
        <title>Complete-Gapless Cercospora beticola genome.</title>
        <authorList>
            <person name="Wyatt N.A."/>
            <person name="Spanner R.E."/>
            <person name="Bolton M.D."/>
        </authorList>
    </citation>
    <scope>NUCLEOTIDE SEQUENCE [LARGE SCALE GENOMIC DNA]</scope>
    <source>
        <strain evidence="4">Cb09-40</strain>
    </source>
</reference>
<gene>
    <name evidence="3" type="ORF">CB0940_02533</name>
    <name evidence="4" type="ORF">RHO25_004291</name>
</gene>
<dbReference type="EMBL" id="LKMD01000101">
    <property type="protein sequence ID" value="PIA99858.1"/>
    <property type="molecule type" value="Genomic_DNA"/>
</dbReference>
<keyword evidence="2" id="KW-0732">Signal</keyword>
<evidence type="ECO:0000256" key="2">
    <source>
        <dbReference type="SAM" id="SignalP"/>
    </source>
</evidence>
<organism evidence="3 5">
    <name type="scientific">Cercospora beticola</name>
    <name type="common">Sugarbeet leaf spot fungus</name>
    <dbReference type="NCBI Taxonomy" id="122368"/>
    <lineage>
        <taxon>Eukaryota</taxon>
        <taxon>Fungi</taxon>
        <taxon>Dikarya</taxon>
        <taxon>Ascomycota</taxon>
        <taxon>Pezizomycotina</taxon>
        <taxon>Dothideomycetes</taxon>
        <taxon>Dothideomycetidae</taxon>
        <taxon>Mycosphaerellales</taxon>
        <taxon>Mycosphaerellaceae</taxon>
        <taxon>Cercospora</taxon>
    </lineage>
</organism>
<proteinExistence type="predicted"/>
<evidence type="ECO:0000256" key="1">
    <source>
        <dbReference type="SAM" id="MobiDB-lite"/>
    </source>
</evidence>
<evidence type="ECO:0000313" key="3">
    <source>
        <dbReference type="EMBL" id="PIA99858.1"/>
    </source>
</evidence>
<dbReference type="EMBL" id="CP134186">
    <property type="protein sequence ID" value="WPA99673.1"/>
    <property type="molecule type" value="Genomic_DNA"/>
</dbReference>
<evidence type="ECO:0000313" key="5">
    <source>
        <dbReference type="Proteomes" id="UP000230605"/>
    </source>
</evidence>
<feature type="region of interest" description="Disordered" evidence="1">
    <location>
        <begin position="200"/>
        <end position="219"/>
    </location>
</feature>
<dbReference type="Proteomes" id="UP001302367">
    <property type="component" value="Chromosome 3"/>
</dbReference>
<reference evidence="3 5" key="1">
    <citation type="submission" date="2015-10" db="EMBL/GenBank/DDBJ databases">
        <title>The cercosporin biosynthetic gene cluster was horizontally transferred to several fungal lineages and shown to be expanded in Cercospora beticola based on microsynteny with recipient genomes.</title>
        <authorList>
            <person name="De Jonge R."/>
            <person name="Ebert M.K."/>
            <person name="Suttle J.C."/>
            <person name="Jurick Ii W.M."/>
            <person name="Secor G.A."/>
            <person name="Thomma B.P."/>
            <person name="Van De Peer Y."/>
            <person name="Bolton M.D."/>
        </authorList>
    </citation>
    <scope>NUCLEOTIDE SEQUENCE [LARGE SCALE GENOMIC DNA]</scope>
    <source>
        <strain evidence="3 5">09-40</strain>
    </source>
</reference>
<keyword evidence="6" id="KW-1185">Reference proteome</keyword>
<evidence type="ECO:0000313" key="4">
    <source>
        <dbReference type="EMBL" id="WPA99673.1"/>
    </source>
</evidence>
<accession>A0A2G5I521</accession>
<dbReference type="AlphaFoldDB" id="A0A2G5I521"/>
<evidence type="ECO:0000313" key="6">
    <source>
        <dbReference type="Proteomes" id="UP001302367"/>
    </source>
</evidence>
<sequence>MIFSLLTFLRLVAVQHVIKTVPLGQGLPIRTLVPATVIDGLNNLDYNATHGITAHFSHAETSGSMYTNTLDDKDVDWPLANGDIPFELSEDTTLAQADSNLVKRVPAYRGVCKMDCKLSPEACTNACYYQNCIMAGQTVQYVEPHAGSADRVQAGVAVSQGTPCQQWPFGQRFMDPRLQANLTQLRIQTDEWPMYSQQRDDFDPSATRPQSSLRCIGGSDNSRGGNTVKRFREGTGEWGPGGRFVSDRLGSPAKFDEGDWYDIEFYLGDFNLNDPTERAIYDALKYCHPQPDCKNDGFQFHMSNLRLTDLGASGKLGQPYDHEKHNTYRITGEPADIRQFHISLDVTGLTNDQVSARVYVYENGVETELASKTAAPMANGTSFTLPASNTLPQPIRVDRLSTGCLDFAVLYGTPAPGAINWFSFNSRDSGWARWALKERDGRYCTSELIRDPNPQVQMSGMRLKCTFPAW</sequence>